<dbReference type="InterPro" id="IPR014917">
    <property type="entry name" value="DUF1800"/>
</dbReference>
<feature type="chain" id="PRO_5028960200" evidence="2">
    <location>
        <begin position="25"/>
        <end position="530"/>
    </location>
</feature>
<dbReference type="EMBL" id="CP058554">
    <property type="protein sequence ID" value="QMV71363.1"/>
    <property type="molecule type" value="Genomic_DNA"/>
</dbReference>
<evidence type="ECO:0000256" key="2">
    <source>
        <dbReference type="SAM" id="SignalP"/>
    </source>
</evidence>
<feature type="coiled-coil region" evidence="1">
    <location>
        <begin position="99"/>
        <end position="126"/>
    </location>
</feature>
<dbReference type="PROSITE" id="PS51257">
    <property type="entry name" value="PROKAR_LIPOPROTEIN"/>
    <property type="match status" value="1"/>
</dbReference>
<dbReference type="AlphaFoldDB" id="A0A7G5EBI8"/>
<proteinExistence type="predicted"/>
<dbReference type="RefSeq" id="WP_182325809.1">
    <property type="nucleotide sequence ID" value="NZ_CP058554.1"/>
</dbReference>
<dbReference type="KEGG" id="cpis:HS961_00090"/>
<evidence type="ECO:0000313" key="3">
    <source>
        <dbReference type="EMBL" id="QMV71363.1"/>
    </source>
</evidence>
<evidence type="ECO:0000313" key="4">
    <source>
        <dbReference type="Proteomes" id="UP000515240"/>
    </source>
</evidence>
<accession>A0A7G5EBI8</accession>
<protein>
    <submittedName>
        <fullName evidence="3">DUF1800 domain-containing protein</fullName>
    </submittedName>
</protein>
<dbReference type="Pfam" id="PF08811">
    <property type="entry name" value="DUF1800"/>
    <property type="match status" value="1"/>
</dbReference>
<organism evidence="3 4">
    <name type="scientific">Comamonas piscis</name>
    <dbReference type="NCBI Taxonomy" id="1562974"/>
    <lineage>
        <taxon>Bacteria</taxon>
        <taxon>Pseudomonadati</taxon>
        <taxon>Pseudomonadota</taxon>
        <taxon>Betaproteobacteria</taxon>
        <taxon>Burkholderiales</taxon>
        <taxon>Comamonadaceae</taxon>
        <taxon>Comamonas</taxon>
    </lineage>
</organism>
<evidence type="ECO:0000256" key="1">
    <source>
        <dbReference type="SAM" id="Coils"/>
    </source>
</evidence>
<gene>
    <name evidence="3" type="ORF">HS961_00090</name>
</gene>
<dbReference type="Proteomes" id="UP000515240">
    <property type="component" value="Chromosome"/>
</dbReference>
<name>A0A7G5EBI8_9BURK</name>
<feature type="signal peptide" evidence="2">
    <location>
        <begin position="1"/>
        <end position="24"/>
    </location>
</feature>
<reference evidence="3 4" key="1">
    <citation type="journal article" date="2020" name="G3 (Bethesda)">
        <title>CeMbio - The Caenorhabditis elegans Microbiome Resource.</title>
        <authorList>
            <person name="Dirksen P."/>
            <person name="Assie A."/>
            <person name="Zimmermann J."/>
            <person name="Zhang F."/>
            <person name="Tietje A.M."/>
            <person name="Marsh S.A."/>
            <person name="Felix M.A."/>
            <person name="Shapira M."/>
            <person name="Kaleta C."/>
            <person name="Schulenburg H."/>
            <person name="Samuel B."/>
        </authorList>
    </citation>
    <scope>NUCLEOTIDE SEQUENCE [LARGE SCALE GENOMIC DNA]</scope>
    <source>
        <strain evidence="3 4">BIGb0172</strain>
    </source>
</reference>
<keyword evidence="4" id="KW-1185">Reference proteome</keyword>
<sequence length="530" mass="58456">MRAYRMLSLSAAALAGSLWLAACASHAPPDSASSQAAVPDAPLSAAQRQQWLDRVTWGASDSADAQLQRLGLQRWLDAQLAPRQSAHLPEQAQQQIAALEISQRSMADLQRDIAAQRQAARTATEQGQGDGEGARLRQQVQRHLNQLAAQAQQRQVLRALYSPAQLQEQMTWFWMNHFNVSTRKAETRLWIGDYEEQAIRPHALGNFRSLLEASMRHPAMLLYLDNASNAKGRINENYARELLELHTMGVGSGYTQADVQAMAHVLTGVGFSTRDAAAPPPRMAPALQADYRRQGFFEFNSSRHDYAPQVLLGQPLRAKGFAAVDEALDRIVASPATAQFIARKLALFFISDNPPPALVQRTAAAFARSHGDIAATLRALLTAPEALAQQGQRFKDPMHYVLGAVRLGYDERVASDVRPVIGWINRQGQPLYGHETPDGYPVSQSDWASSGQMAARFDVARQIATRSAVLFRAEPQAALEQPPYPDLAQRATVQARVAQWSAASREALSKARNVPDWNTYFLSAPEMMVR</sequence>
<keyword evidence="1" id="KW-0175">Coiled coil</keyword>
<keyword evidence="2" id="KW-0732">Signal</keyword>